<dbReference type="SMART" id="SM00702">
    <property type="entry name" value="P4Hc"/>
    <property type="match status" value="1"/>
</dbReference>
<dbReference type="InterPro" id="IPR013547">
    <property type="entry name" value="P4H_N"/>
</dbReference>
<dbReference type="InterPro" id="IPR059068">
    <property type="entry name" value="TPR_P4H"/>
</dbReference>
<dbReference type="InterPro" id="IPR045054">
    <property type="entry name" value="P4HA-like"/>
</dbReference>
<evidence type="ECO:0000256" key="12">
    <source>
        <dbReference type="ARBA" id="ARBA00023180"/>
    </source>
</evidence>
<dbReference type="Gene3D" id="1.25.40.10">
    <property type="entry name" value="Tetratricopeptide repeat domain"/>
    <property type="match status" value="1"/>
</dbReference>
<dbReference type="GO" id="GO:0031418">
    <property type="term" value="F:L-ascorbic acid binding"/>
    <property type="evidence" value="ECO:0007669"/>
    <property type="project" value="UniProtKB-KW"/>
</dbReference>
<dbReference type="Proteomes" id="UP001151699">
    <property type="component" value="Chromosome X"/>
</dbReference>
<dbReference type="PANTHER" id="PTHR10869">
    <property type="entry name" value="PROLYL 4-HYDROXYLASE ALPHA SUBUNIT"/>
    <property type="match status" value="1"/>
</dbReference>
<evidence type="ECO:0000256" key="14">
    <source>
        <dbReference type="SAM" id="SignalP"/>
    </source>
</evidence>
<feature type="domain" description="Fe2OG dioxygenase" evidence="15">
    <location>
        <begin position="428"/>
        <end position="536"/>
    </location>
</feature>
<gene>
    <name evidence="16" type="primary">P4HA2_3</name>
    <name evidence="16" type="ORF">Bhyg_10481</name>
</gene>
<evidence type="ECO:0000256" key="3">
    <source>
        <dbReference type="ARBA" id="ARBA00004319"/>
    </source>
</evidence>
<keyword evidence="17" id="KW-1185">Reference proteome</keyword>
<evidence type="ECO:0000256" key="2">
    <source>
        <dbReference type="ARBA" id="ARBA00002035"/>
    </source>
</evidence>
<dbReference type="PANTHER" id="PTHR10869:SF244">
    <property type="entry name" value="PROLYL 4-HYDROXYLASE SUBUNIT ALPHA-2"/>
    <property type="match status" value="1"/>
</dbReference>
<feature type="chain" id="PRO_5040407710" description="procollagen-proline 4-dioxygenase" evidence="14">
    <location>
        <begin position="27"/>
        <end position="554"/>
    </location>
</feature>
<keyword evidence="14" id="KW-0732">Signal</keyword>
<evidence type="ECO:0000259" key="15">
    <source>
        <dbReference type="PROSITE" id="PS51471"/>
    </source>
</evidence>
<dbReference type="Gene3D" id="2.60.120.620">
    <property type="entry name" value="q2cbj1_9rhob like domain"/>
    <property type="match status" value="1"/>
</dbReference>
<dbReference type="EC" id="1.14.11.2" evidence="5"/>
<comment type="caution">
    <text evidence="16">The sequence shown here is derived from an EMBL/GenBank/DDBJ whole genome shotgun (WGS) entry which is preliminary data.</text>
</comment>
<evidence type="ECO:0000256" key="4">
    <source>
        <dbReference type="ARBA" id="ARBA00006511"/>
    </source>
</evidence>
<dbReference type="FunFam" id="1.25.40.10:FF:000006">
    <property type="entry name" value="Prolyl 4-hydroxylase subunit alpha 2"/>
    <property type="match status" value="1"/>
</dbReference>
<dbReference type="FunFam" id="2.60.120.620:FF:000001">
    <property type="entry name" value="Prolyl 4-hydroxylase subunit alpha 2"/>
    <property type="match status" value="1"/>
</dbReference>
<comment type="function">
    <text evidence="2">Catalyzes the post-translational formation of 4-hydroxyproline in -Xaa-Pro-Gly- sequences in collagens and other proteins.</text>
</comment>
<evidence type="ECO:0000256" key="6">
    <source>
        <dbReference type="ARBA" id="ARBA00022723"/>
    </source>
</evidence>
<dbReference type="SUPFAM" id="SSF48452">
    <property type="entry name" value="TPR-like"/>
    <property type="match status" value="1"/>
</dbReference>
<sequence>MNPLKMYIVFLTMACVGLFIPRQINGEVFTALADMEELLETEAYLIGNLEAYIATQEQKLKFLKRRAIDYQKEHNEAESDVSAYLSNPINAYLLTKRLTSDWKSIESVMAYDVGSEYLGNITVYRQFLKFPSDEDLNGAAVALMRLQDTYNLDTSSIAKGELNGVQYSTEMTANDCFEMGRQSYLNKDYYHTALWMREAMDRLTSDTNHTTSTSKADILEYLAFSVYKQGNVVSALRMTNQLLELLPDHERAMGNKVFYEKHLKEEEVIKADKKLKGDDGSDELEAENFYLKPYSNPHIYSTPERRLYEQLCRNEIRLSLAELSKLKCKYVTNNSHFLKIAPLKLEEAHLKPYIVIYHDVMHDEEIEFVKQVARPRFKRATVQNHKTGELEVAHYRISKSAWLKDEEHKYVADISQRVEDMTGLTTETAEELQVVNYGIGGHYEPHFDFARREETNAFTSLGTGNRIATVLFYMSDVEQGGATVFPLLNLSLWPKKGTAAFWYNLHASGEGDYLTRHAACPVLMGQKWVSNKWLHERNQEFLRPCELLPDHAEM</sequence>
<comment type="cofactor">
    <cofactor evidence="1">
        <name>L-ascorbate</name>
        <dbReference type="ChEBI" id="CHEBI:38290"/>
    </cofactor>
</comment>
<feature type="signal peptide" evidence="14">
    <location>
        <begin position="1"/>
        <end position="26"/>
    </location>
</feature>
<dbReference type="InterPro" id="IPR006620">
    <property type="entry name" value="Pro_4_hyd_alph"/>
</dbReference>
<evidence type="ECO:0000256" key="13">
    <source>
        <dbReference type="SAM" id="Coils"/>
    </source>
</evidence>
<name>A0A9Q0MTJ7_9DIPT</name>
<dbReference type="InterPro" id="IPR011990">
    <property type="entry name" value="TPR-like_helical_dom_sf"/>
</dbReference>
<keyword evidence="11" id="KW-0408">Iron</keyword>
<dbReference type="GO" id="GO:0004656">
    <property type="term" value="F:procollagen-proline 4-dioxygenase activity"/>
    <property type="evidence" value="ECO:0007669"/>
    <property type="project" value="UniProtKB-EC"/>
</dbReference>
<dbReference type="Pfam" id="PF08336">
    <property type="entry name" value="P4Ha_N"/>
    <property type="match status" value="1"/>
</dbReference>
<organism evidence="16 17">
    <name type="scientific">Pseudolycoriella hygida</name>
    <dbReference type="NCBI Taxonomy" id="35572"/>
    <lineage>
        <taxon>Eukaryota</taxon>
        <taxon>Metazoa</taxon>
        <taxon>Ecdysozoa</taxon>
        <taxon>Arthropoda</taxon>
        <taxon>Hexapoda</taxon>
        <taxon>Insecta</taxon>
        <taxon>Pterygota</taxon>
        <taxon>Neoptera</taxon>
        <taxon>Endopterygota</taxon>
        <taxon>Diptera</taxon>
        <taxon>Nematocera</taxon>
        <taxon>Sciaroidea</taxon>
        <taxon>Sciaridae</taxon>
        <taxon>Pseudolycoriella</taxon>
    </lineage>
</organism>
<dbReference type="Gene3D" id="6.10.140.1460">
    <property type="match status" value="1"/>
</dbReference>
<evidence type="ECO:0000256" key="11">
    <source>
        <dbReference type="ARBA" id="ARBA00023004"/>
    </source>
</evidence>
<protein>
    <recommendedName>
        <fullName evidence="5">procollagen-proline 4-dioxygenase</fullName>
        <ecNumber evidence="5">1.14.11.2</ecNumber>
    </recommendedName>
</protein>
<evidence type="ECO:0000313" key="16">
    <source>
        <dbReference type="EMBL" id="KAJ6637750.1"/>
    </source>
</evidence>
<keyword evidence="12" id="KW-0325">Glycoprotein</keyword>
<keyword evidence="10" id="KW-0560">Oxidoreductase</keyword>
<feature type="coiled-coil region" evidence="13">
    <location>
        <begin position="46"/>
        <end position="80"/>
    </location>
</feature>
<comment type="subcellular location">
    <subcellularLocation>
        <location evidence="3">Endoplasmic reticulum lumen</location>
    </subcellularLocation>
</comment>
<evidence type="ECO:0000313" key="17">
    <source>
        <dbReference type="Proteomes" id="UP001151699"/>
    </source>
</evidence>
<evidence type="ECO:0000256" key="10">
    <source>
        <dbReference type="ARBA" id="ARBA00023002"/>
    </source>
</evidence>
<evidence type="ECO:0000256" key="8">
    <source>
        <dbReference type="ARBA" id="ARBA00022896"/>
    </source>
</evidence>
<dbReference type="InterPro" id="IPR044862">
    <property type="entry name" value="Pro_4_hyd_alph_FE2OG_OXY"/>
</dbReference>
<reference evidence="16" key="1">
    <citation type="submission" date="2022-07" db="EMBL/GenBank/DDBJ databases">
        <authorList>
            <person name="Trinca V."/>
            <person name="Uliana J.V.C."/>
            <person name="Torres T.T."/>
            <person name="Ward R.J."/>
            <person name="Monesi N."/>
        </authorList>
    </citation>
    <scope>NUCLEOTIDE SEQUENCE</scope>
    <source>
        <strain evidence="16">HSMRA1968</strain>
        <tissue evidence="16">Whole embryos</tissue>
    </source>
</reference>
<evidence type="ECO:0000256" key="7">
    <source>
        <dbReference type="ARBA" id="ARBA00022824"/>
    </source>
</evidence>
<keyword evidence="13" id="KW-0175">Coiled coil</keyword>
<evidence type="ECO:0000256" key="5">
    <source>
        <dbReference type="ARBA" id="ARBA00012269"/>
    </source>
</evidence>
<dbReference type="Pfam" id="PF13640">
    <property type="entry name" value="2OG-FeII_Oxy_3"/>
    <property type="match status" value="1"/>
</dbReference>
<dbReference type="GO" id="GO:0005506">
    <property type="term" value="F:iron ion binding"/>
    <property type="evidence" value="ECO:0007669"/>
    <property type="project" value="InterPro"/>
</dbReference>
<keyword evidence="6" id="KW-0479">Metal-binding</keyword>
<dbReference type="OrthoDB" id="420380at2759"/>
<dbReference type="GO" id="GO:0005788">
    <property type="term" value="C:endoplasmic reticulum lumen"/>
    <property type="evidence" value="ECO:0007669"/>
    <property type="project" value="UniProtKB-SubCell"/>
</dbReference>
<dbReference type="InterPro" id="IPR005123">
    <property type="entry name" value="Oxoglu/Fe-dep_dioxygenase_dom"/>
</dbReference>
<comment type="similarity">
    <text evidence="4">Belongs to the P4HA family.</text>
</comment>
<dbReference type="Pfam" id="PF23558">
    <property type="entry name" value="TPR_P4H"/>
    <property type="match status" value="1"/>
</dbReference>
<dbReference type="PROSITE" id="PS51471">
    <property type="entry name" value="FE2OG_OXY"/>
    <property type="match status" value="1"/>
</dbReference>
<dbReference type="AlphaFoldDB" id="A0A9Q0MTJ7"/>
<keyword evidence="8" id="KW-0847">Vitamin C</keyword>
<evidence type="ECO:0000256" key="1">
    <source>
        <dbReference type="ARBA" id="ARBA00001961"/>
    </source>
</evidence>
<evidence type="ECO:0000256" key="9">
    <source>
        <dbReference type="ARBA" id="ARBA00022964"/>
    </source>
</evidence>
<keyword evidence="9" id="KW-0223">Dioxygenase</keyword>
<accession>A0A9Q0MTJ7</accession>
<proteinExistence type="inferred from homology"/>
<dbReference type="EMBL" id="WJQU01000003">
    <property type="protein sequence ID" value="KAJ6637750.1"/>
    <property type="molecule type" value="Genomic_DNA"/>
</dbReference>
<keyword evidence="7" id="KW-0256">Endoplasmic reticulum</keyword>